<evidence type="ECO:0000313" key="5">
    <source>
        <dbReference type="Proteomes" id="UP000282613"/>
    </source>
</evidence>
<feature type="domain" description="Fibronectin type-III" evidence="3">
    <location>
        <begin position="345"/>
        <end position="444"/>
    </location>
</feature>
<dbReference type="PROSITE" id="PS50853">
    <property type="entry name" value="FN3"/>
    <property type="match status" value="4"/>
</dbReference>
<dbReference type="InterPro" id="IPR050991">
    <property type="entry name" value="ECM_Regulatory_Proteins"/>
</dbReference>
<dbReference type="CDD" id="cd00063">
    <property type="entry name" value="FN3"/>
    <property type="match status" value="2"/>
</dbReference>
<evidence type="ECO:0000313" key="6">
    <source>
        <dbReference type="WBParaSite" id="TASK_0000730101-mRNA-1"/>
    </source>
</evidence>
<dbReference type="InterPro" id="IPR013783">
    <property type="entry name" value="Ig-like_fold"/>
</dbReference>
<evidence type="ECO:0000256" key="1">
    <source>
        <dbReference type="ARBA" id="ARBA00022737"/>
    </source>
</evidence>
<dbReference type="Gene3D" id="2.60.40.10">
    <property type="entry name" value="Immunoglobulins"/>
    <property type="match status" value="1"/>
</dbReference>
<dbReference type="PANTHER" id="PTHR46708">
    <property type="entry name" value="TENASCIN"/>
    <property type="match status" value="1"/>
</dbReference>
<evidence type="ECO:0000256" key="2">
    <source>
        <dbReference type="SAM" id="Phobius"/>
    </source>
</evidence>
<keyword evidence="2" id="KW-0812">Transmembrane</keyword>
<dbReference type="AlphaFoldDB" id="A0A0R3W9Y1"/>
<protein>
    <submittedName>
        <fullName evidence="6">Fibronectin type-III domain-containing protein</fullName>
    </submittedName>
</protein>
<keyword evidence="5" id="KW-1185">Reference proteome</keyword>
<keyword evidence="2" id="KW-1133">Transmembrane helix</keyword>
<dbReference type="SUPFAM" id="SSF49265">
    <property type="entry name" value="Fibronectin type III"/>
    <property type="match status" value="3"/>
</dbReference>
<evidence type="ECO:0000259" key="3">
    <source>
        <dbReference type="PROSITE" id="PS50853"/>
    </source>
</evidence>
<sequence>MASSRKTFKPNDEISVKVAISDTVWTKEVANWVQYMEQIPSEDRSSSILIGRRYLHVPPGHDGNPMIKEPDGPKYFERIAVNRVKIRPGFCGTYPLTAESKTLVLKEDVNIVGTLPSAKFTYCGCDVTLKLTSSVACIQSDCKCIEGLQILMTPYQDHYTCYVHVLEMNLRCEILPKGIIRLSCSGTNSPILKEKIAIVLREASGCESINEISLLPSSKEKLSLKSIDVVHVKLALCYFYFLAQITQVASPKGVKLTPAGGSMTCFWKPPPDTPPAKYRIWINNSAETYLLGEQDSSQLFAFIPSKDLQSDTPYSCLVEACSELGECSPKAQSPIARSDKRQLPVPINVKLVYESGGFLRCYWEHPAKIDIPLVHYRTFLYVDGRKKEIRPPTSARMTAIDFINENVKPNREYTCELMACYRENRGRLVCSGSSSKSTITTPVKPPSKPLNVKLTTPEPRTIQVAWQEPARTEMPDHLLYEFVFKWIPQETEFLITFDPRKEKGGLVHRHKTDKDYQQVEVSITACSEGFEGVGGGCSEAVKVKGITWPGRPKPIEKPIAKVRKPHELIVTWEVPKNPPGVMVNYTATINDDRHNVSIPCSVKHRDLVSTLSCEIENIPDLNEYKLSVIGCIAPNSDGNGGGCSPPSVRTYHQNMQGRPSPPSNVTAVEIGAGQLEVKFQVDEKLQESTVYFLVEAEVENRTVALCRTSLTHSCTLEGLNSSVNYAVIVRSCNTVNDSMNDLCSPPSDPVIASVIISGRASKLRLPMELLFLLFVVVICFIVYIIVLCAMLRHGTRSTRAIREKVDAEPMFQHENQSNTFNGDTSRAYEPSHEKLLNVALLHLRCLQVSQICSQVKTDEEKRKLSHIIYDCIAKEIEAYPEVAQPYEALMMEFKKNK</sequence>
<name>A0A0R3W9Y1_TAEAS</name>
<reference evidence="4 5" key="2">
    <citation type="submission" date="2018-11" db="EMBL/GenBank/DDBJ databases">
        <authorList>
            <consortium name="Pathogen Informatics"/>
        </authorList>
    </citation>
    <scope>NUCLEOTIDE SEQUENCE [LARGE SCALE GENOMIC DNA]</scope>
</reference>
<dbReference type="InterPro" id="IPR003961">
    <property type="entry name" value="FN3_dom"/>
</dbReference>
<proteinExistence type="predicted"/>
<dbReference type="EMBL" id="UYRS01018599">
    <property type="protein sequence ID" value="VDK38156.1"/>
    <property type="molecule type" value="Genomic_DNA"/>
</dbReference>
<dbReference type="SMART" id="SM00060">
    <property type="entry name" value="FN3"/>
    <property type="match status" value="5"/>
</dbReference>
<keyword evidence="2" id="KW-0472">Membrane</keyword>
<dbReference type="InterPro" id="IPR036116">
    <property type="entry name" value="FN3_sf"/>
</dbReference>
<dbReference type="STRING" id="60517.A0A0R3W9Y1"/>
<feature type="transmembrane region" description="Helical" evidence="2">
    <location>
        <begin position="769"/>
        <end position="791"/>
    </location>
</feature>
<feature type="domain" description="Fibronectin type-III" evidence="3">
    <location>
        <begin position="661"/>
        <end position="757"/>
    </location>
</feature>
<gene>
    <name evidence="4" type="ORF">TASK_LOCUS7302</name>
</gene>
<keyword evidence="1" id="KW-0677">Repeat</keyword>
<dbReference type="PANTHER" id="PTHR46708:SF2">
    <property type="entry name" value="FIBRONECTIN TYPE-III DOMAIN-CONTAINING PROTEIN"/>
    <property type="match status" value="1"/>
</dbReference>
<dbReference type="OrthoDB" id="6266892at2759"/>
<feature type="domain" description="Fibronectin type-III" evidence="3">
    <location>
        <begin position="247"/>
        <end position="341"/>
    </location>
</feature>
<evidence type="ECO:0000313" key="4">
    <source>
        <dbReference type="EMBL" id="VDK38156.1"/>
    </source>
</evidence>
<reference evidence="6" key="1">
    <citation type="submission" date="2017-02" db="UniProtKB">
        <authorList>
            <consortium name="WormBaseParasite"/>
        </authorList>
    </citation>
    <scope>IDENTIFICATION</scope>
</reference>
<organism evidence="6">
    <name type="scientific">Taenia asiatica</name>
    <name type="common">Asian tapeworm</name>
    <dbReference type="NCBI Taxonomy" id="60517"/>
    <lineage>
        <taxon>Eukaryota</taxon>
        <taxon>Metazoa</taxon>
        <taxon>Spiralia</taxon>
        <taxon>Lophotrochozoa</taxon>
        <taxon>Platyhelminthes</taxon>
        <taxon>Cestoda</taxon>
        <taxon>Eucestoda</taxon>
        <taxon>Cyclophyllidea</taxon>
        <taxon>Taeniidae</taxon>
        <taxon>Taenia</taxon>
    </lineage>
</organism>
<feature type="domain" description="Fibronectin type-III" evidence="3">
    <location>
        <begin position="554"/>
        <end position="654"/>
    </location>
</feature>
<dbReference type="Proteomes" id="UP000282613">
    <property type="component" value="Unassembled WGS sequence"/>
</dbReference>
<dbReference type="WBParaSite" id="TASK_0000730101-mRNA-1">
    <property type="protein sequence ID" value="TASK_0000730101-mRNA-1"/>
    <property type="gene ID" value="TASK_0000730101"/>
</dbReference>
<accession>A0A0R3W9Y1</accession>